<keyword evidence="2" id="KW-1185">Reference proteome</keyword>
<sequence length="149" mass="14638">MRLFGVPSVMTVKAFGEKWDAARASDWPSSGGECFDPPHGGAAGTETRFFEPAITDAPRQCDIHAKGNTPMNNTPRVDIAELSDADLEQVSGGNAGAGASAGLAGGLAGGLSAGLVGPLTAEVCGGLQAALSTEGATAGGSAGIHTASL</sequence>
<evidence type="ECO:0000313" key="2">
    <source>
        <dbReference type="Proteomes" id="UP001501115"/>
    </source>
</evidence>
<name>A0ABP8GDT0_9ACTN</name>
<organism evidence="1 2">
    <name type="scientific">Streptomyces venetus</name>
    <dbReference type="NCBI Taxonomy" id="1701086"/>
    <lineage>
        <taxon>Bacteria</taxon>
        <taxon>Bacillati</taxon>
        <taxon>Actinomycetota</taxon>
        <taxon>Actinomycetes</taxon>
        <taxon>Kitasatosporales</taxon>
        <taxon>Streptomycetaceae</taxon>
        <taxon>Streptomyces</taxon>
    </lineage>
</organism>
<accession>A0ABP8GDT0</accession>
<dbReference type="Proteomes" id="UP001501115">
    <property type="component" value="Unassembled WGS sequence"/>
</dbReference>
<protein>
    <submittedName>
        <fullName evidence="1">Uncharacterized protein</fullName>
    </submittedName>
</protein>
<comment type="caution">
    <text evidence="1">The sequence shown here is derived from an EMBL/GenBank/DDBJ whole genome shotgun (WGS) entry which is preliminary data.</text>
</comment>
<reference evidence="2" key="1">
    <citation type="journal article" date="2019" name="Int. J. Syst. Evol. Microbiol.">
        <title>The Global Catalogue of Microorganisms (GCM) 10K type strain sequencing project: providing services to taxonomists for standard genome sequencing and annotation.</title>
        <authorList>
            <consortium name="The Broad Institute Genomics Platform"/>
            <consortium name="The Broad Institute Genome Sequencing Center for Infectious Disease"/>
            <person name="Wu L."/>
            <person name="Ma J."/>
        </authorList>
    </citation>
    <scope>NUCLEOTIDE SEQUENCE [LARGE SCALE GENOMIC DNA]</scope>
    <source>
        <strain evidence="2">JCM 31290</strain>
    </source>
</reference>
<evidence type="ECO:0000313" key="1">
    <source>
        <dbReference type="EMBL" id="GAA4322525.1"/>
    </source>
</evidence>
<proteinExistence type="predicted"/>
<gene>
    <name evidence="1" type="ORF">GCM10023086_47790</name>
</gene>
<dbReference type="EMBL" id="BAABET010000007">
    <property type="protein sequence ID" value="GAA4322525.1"/>
    <property type="molecule type" value="Genomic_DNA"/>
</dbReference>